<dbReference type="PRINTS" id="PR00727">
    <property type="entry name" value="LEADERPTASE"/>
</dbReference>
<keyword evidence="5" id="KW-1003">Cell membrane</keyword>
<organism evidence="13 14">
    <name type="scientific">Bacillus thuringiensis</name>
    <dbReference type="NCBI Taxonomy" id="1428"/>
    <lineage>
        <taxon>Bacteria</taxon>
        <taxon>Bacillati</taxon>
        <taxon>Bacillota</taxon>
        <taxon>Bacilli</taxon>
        <taxon>Bacillales</taxon>
        <taxon>Bacillaceae</taxon>
        <taxon>Bacillus</taxon>
        <taxon>Bacillus cereus group</taxon>
    </lineage>
</organism>
<evidence type="ECO:0000256" key="11">
    <source>
        <dbReference type="RuleBase" id="RU003993"/>
    </source>
</evidence>
<dbReference type="PROSITE" id="PS00501">
    <property type="entry name" value="SPASE_I_1"/>
    <property type="match status" value="1"/>
</dbReference>
<dbReference type="InterPro" id="IPR036286">
    <property type="entry name" value="LexA/Signal_pep-like_sf"/>
</dbReference>
<feature type="transmembrane region" description="Helical" evidence="11">
    <location>
        <begin position="12"/>
        <end position="31"/>
    </location>
</feature>
<dbReference type="RefSeq" id="WP_061885003.1">
    <property type="nucleotide sequence ID" value="NZ_CP014283.1"/>
</dbReference>
<dbReference type="Proteomes" id="UP000269847">
    <property type="component" value="Plasmid p.1"/>
</dbReference>
<dbReference type="AlphaFoldDB" id="A0A9W3VHL0"/>
<dbReference type="Gene3D" id="2.10.109.10">
    <property type="entry name" value="Umud Fragment, subunit A"/>
    <property type="match status" value="1"/>
</dbReference>
<dbReference type="SUPFAM" id="SSF51306">
    <property type="entry name" value="LexA/Signal peptidase"/>
    <property type="match status" value="1"/>
</dbReference>
<comment type="similarity">
    <text evidence="3 12">Belongs to the peptidase S26 family.</text>
</comment>
<keyword evidence="6 11" id="KW-0645">Protease</keyword>
<dbReference type="GO" id="GO:0004252">
    <property type="term" value="F:serine-type endopeptidase activity"/>
    <property type="evidence" value="ECO:0007669"/>
    <property type="project" value="InterPro"/>
</dbReference>
<evidence type="ECO:0000256" key="3">
    <source>
        <dbReference type="ARBA" id="ARBA00009370"/>
    </source>
</evidence>
<dbReference type="PROSITE" id="PS00761">
    <property type="entry name" value="SPASE_I_3"/>
    <property type="match status" value="1"/>
</dbReference>
<dbReference type="FunFam" id="2.10.109.10:FF:000008">
    <property type="entry name" value="Signal peptidase I"/>
    <property type="match status" value="1"/>
</dbReference>
<dbReference type="InterPro" id="IPR019756">
    <property type="entry name" value="Pept_S26A_signal_pept_1_Ser-AS"/>
</dbReference>
<evidence type="ECO:0000256" key="4">
    <source>
        <dbReference type="ARBA" id="ARBA00013208"/>
    </source>
</evidence>
<comment type="subcellular location">
    <subcellularLocation>
        <location evidence="2">Cell membrane</location>
        <topology evidence="2">Single-pass type II membrane protein</topology>
    </subcellularLocation>
    <subcellularLocation>
        <location evidence="12">Membrane</location>
        <topology evidence="12">Single-pass type II membrane protein</topology>
    </subcellularLocation>
</comment>
<sequence>MKENVGNEIYSWIKSLALALIIAFIVRQFLFSPMNVIGESMLPTFENKDKVMVSKLSYLQRFDIVVFDAPDANEYYIKRVIGLPGDSIEMKDEVLYINGKEIEQPYLEGIKGDNNSSGMRTGDFTLQELTGETKVPEGSLFVLGDNRIISKDSRSFGFVSKESIIGEVKFQYYPLERIGIPK</sequence>
<dbReference type="PANTHER" id="PTHR43390">
    <property type="entry name" value="SIGNAL PEPTIDASE I"/>
    <property type="match status" value="1"/>
</dbReference>
<comment type="catalytic activity">
    <reaction evidence="1 11">
        <text>Cleavage of hydrophobic, N-terminal signal or leader sequences from secreted and periplasmic proteins.</text>
        <dbReference type="EC" id="3.4.21.89"/>
    </reaction>
</comment>
<evidence type="ECO:0000256" key="9">
    <source>
        <dbReference type="ARBA" id="ARBA00022989"/>
    </source>
</evidence>
<keyword evidence="7 11" id="KW-0812">Transmembrane</keyword>
<evidence type="ECO:0000256" key="12">
    <source>
        <dbReference type="RuleBase" id="RU362042"/>
    </source>
</evidence>
<keyword evidence="10 11" id="KW-0472">Membrane</keyword>
<dbReference type="InterPro" id="IPR000223">
    <property type="entry name" value="Pept_S26A_signal_pept_1"/>
</dbReference>
<geneLocation type="plasmid" evidence="13 14">
    <name>p.1</name>
</geneLocation>
<keyword evidence="13" id="KW-0614">Plasmid</keyword>
<accession>A0A9W3VHL0</accession>
<keyword evidence="9 11" id="KW-1133">Transmembrane helix</keyword>
<dbReference type="InterPro" id="IPR019758">
    <property type="entry name" value="Pept_S26A_signal_pept_1_CS"/>
</dbReference>
<evidence type="ECO:0000256" key="6">
    <source>
        <dbReference type="ARBA" id="ARBA00022670"/>
    </source>
</evidence>
<name>A0A9W3VHL0_BACTU</name>
<protein>
    <recommendedName>
        <fullName evidence="4 11">Signal peptidase I</fullName>
        <ecNumber evidence="4 11">3.4.21.89</ecNumber>
    </recommendedName>
</protein>
<dbReference type="EMBL" id="CP032614">
    <property type="protein sequence ID" value="AYF85494.1"/>
    <property type="molecule type" value="Genomic_DNA"/>
</dbReference>
<evidence type="ECO:0000256" key="10">
    <source>
        <dbReference type="ARBA" id="ARBA00023136"/>
    </source>
</evidence>
<dbReference type="PANTHER" id="PTHR43390:SF1">
    <property type="entry name" value="CHLOROPLAST PROCESSING PEPTIDASE"/>
    <property type="match status" value="1"/>
</dbReference>
<dbReference type="PROSITE" id="PS00760">
    <property type="entry name" value="SPASE_I_2"/>
    <property type="match status" value="1"/>
</dbReference>
<gene>
    <name evidence="13" type="primary">lepB</name>
    <name evidence="13" type="ORF">D7J84_31650</name>
</gene>
<dbReference type="CDD" id="cd06530">
    <property type="entry name" value="S26_SPase_I"/>
    <property type="match status" value="1"/>
</dbReference>
<proteinExistence type="inferred from homology"/>
<dbReference type="InterPro" id="IPR019533">
    <property type="entry name" value="Peptidase_S26"/>
</dbReference>
<dbReference type="GO" id="GO:0006465">
    <property type="term" value="P:signal peptide processing"/>
    <property type="evidence" value="ECO:0007669"/>
    <property type="project" value="InterPro"/>
</dbReference>
<dbReference type="GO" id="GO:0005886">
    <property type="term" value="C:plasma membrane"/>
    <property type="evidence" value="ECO:0007669"/>
    <property type="project" value="UniProtKB-SubCell"/>
</dbReference>
<dbReference type="NCBIfam" id="TIGR02227">
    <property type="entry name" value="sigpep_I_bact"/>
    <property type="match status" value="1"/>
</dbReference>
<dbReference type="Pfam" id="PF10502">
    <property type="entry name" value="Peptidase_S26"/>
    <property type="match status" value="1"/>
</dbReference>
<dbReference type="EC" id="3.4.21.89" evidence="4 11"/>
<reference evidence="13 14" key="1">
    <citation type="submission" date="2018-09" db="EMBL/GenBank/DDBJ databases">
        <title>Complete genome of Bacillus thuringiensis strain QZL38.</title>
        <authorList>
            <person name="Song F."/>
        </authorList>
    </citation>
    <scope>NUCLEOTIDE SEQUENCE [LARGE SCALE GENOMIC DNA]</scope>
    <source>
        <strain evidence="13 14">QZL38</strain>
        <plasmid evidence="13 14">p.1</plasmid>
    </source>
</reference>
<dbReference type="InterPro" id="IPR019757">
    <property type="entry name" value="Pept_S26A_signal_pept_1_Lys-AS"/>
</dbReference>
<evidence type="ECO:0000256" key="2">
    <source>
        <dbReference type="ARBA" id="ARBA00004401"/>
    </source>
</evidence>
<evidence type="ECO:0000256" key="5">
    <source>
        <dbReference type="ARBA" id="ARBA00022475"/>
    </source>
</evidence>
<evidence type="ECO:0000256" key="7">
    <source>
        <dbReference type="ARBA" id="ARBA00022692"/>
    </source>
</evidence>
<keyword evidence="8 11" id="KW-0378">Hydrolase</keyword>
<evidence type="ECO:0000313" key="14">
    <source>
        <dbReference type="Proteomes" id="UP000269847"/>
    </source>
</evidence>
<evidence type="ECO:0000256" key="8">
    <source>
        <dbReference type="ARBA" id="ARBA00022801"/>
    </source>
</evidence>
<evidence type="ECO:0000313" key="13">
    <source>
        <dbReference type="EMBL" id="AYF85494.1"/>
    </source>
</evidence>
<evidence type="ECO:0000256" key="1">
    <source>
        <dbReference type="ARBA" id="ARBA00000677"/>
    </source>
</evidence>
<dbReference type="GO" id="GO:0009003">
    <property type="term" value="F:signal peptidase activity"/>
    <property type="evidence" value="ECO:0007669"/>
    <property type="project" value="UniProtKB-EC"/>
</dbReference>